<sequence>MVSPTRSSHPHPEEFLHHNWEDVDVTQFTEFAPVGNLGDAELVSVSSFGSNLGSRDLLEIDELDEEEDRISRNIVGDDSAANDPTNFAADHPFFTDGPPRHVDPEQQAEIERIEREAIARRRQHASTAKLIKGVTLSKHPNRFPELLRYADGASFSQWVWRPYDCRLSVEDLMKDVPFDENDQFIPARGEETPTALMLLKAFYRGMVRETTQLEMELNSGAFAAHLETSKCTIPLVNLQFGHIPLSGKKGSIRRGRIFKRQRRN</sequence>
<protein>
    <submittedName>
        <fullName evidence="1">Oidioi.mRNA.OKI2018_I69.chr1.g2856.t1.cds</fullName>
    </submittedName>
</protein>
<dbReference type="EMBL" id="OU015566">
    <property type="protein sequence ID" value="CAG5106467.1"/>
    <property type="molecule type" value="Genomic_DNA"/>
</dbReference>
<gene>
    <name evidence="1" type="ORF">OKIOD_LOCUS11621</name>
</gene>
<dbReference type="Proteomes" id="UP001158576">
    <property type="component" value="Chromosome 1"/>
</dbReference>
<proteinExistence type="predicted"/>
<name>A0ABN7ST02_OIKDI</name>
<evidence type="ECO:0000313" key="1">
    <source>
        <dbReference type="EMBL" id="CAG5106467.1"/>
    </source>
</evidence>
<reference evidence="1 2" key="1">
    <citation type="submission" date="2021-04" db="EMBL/GenBank/DDBJ databases">
        <authorList>
            <person name="Bliznina A."/>
        </authorList>
    </citation>
    <scope>NUCLEOTIDE SEQUENCE [LARGE SCALE GENOMIC DNA]</scope>
</reference>
<organism evidence="1 2">
    <name type="scientific">Oikopleura dioica</name>
    <name type="common">Tunicate</name>
    <dbReference type="NCBI Taxonomy" id="34765"/>
    <lineage>
        <taxon>Eukaryota</taxon>
        <taxon>Metazoa</taxon>
        <taxon>Chordata</taxon>
        <taxon>Tunicata</taxon>
        <taxon>Appendicularia</taxon>
        <taxon>Copelata</taxon>
        <taxon>Oikopleuridae</taxon>
        <taxon>Oikopleura</taxon>
    </lineage>
</organism>
<keyword evidence="2" id="KW-1185">Reference proteome</keyword>
<accession>A0ABN7ST02</accession>
<evidence type="ECO:0000313" key="2">
    <source>
        <dbReference type="Proteomes" id="UP001158576"/>
    </source>
</evidence>